<gene>
    <name evidence="1" type="ORF">LOK49_LG02G01055</name>
</gene>
<dbReference type="Proteomes" id="UP001060215">
    <property type="component" value="Chromosome 3"/>
</dbReference>
<comment type="caution">
    <text evidence="1">The sequence shown here is derived from an EMBL/GenBank/DDBJ whole genome shotgun (WGS) entry which is preliminary data.</text>
</comment>
<accession>A0ACC0IHS6</accession>
<sequence>MCLPSRITGFFPPWLFWHHGQEGMKLICGTRIAGMNHKKKKGRQVYLGAYDDEEAAAQRQTASLLIANLGESVIGASLQEKEGFRWLTSDSDGPIRAGQGGRPRAADFVGGSDGLGNISLPPPKSKKIEKTASEFLVDMVSKYPGEAMKRDSSFASKVKRVVILGGSFFALGNVNPAPEANSLGVEAYTSWQGLNLKLCYNKARRRRVQVTLDSGLLQ</sequence>
<protein>
    <submittedName>
        <fullName evidence="1">Uridine nucleosidase 1</fullName>
    </submittedName>
</protein>
<evidence type="ECO:0000313" key="2">
    <source>
        <dbReference type="Proteomes" id="UP001060215"/>
    </source>
</evidence>
<organism evidence="1 2">
    <name type="scientific">Camellia lanceoleosa</name>
    <dbReference type="NCBI Taxonomy" id="1840588"/>
    <lineage>
        <taxon>Eukaryota</taxon>
        <taxon>Viridiplantae</taxon>
        <taxon>Streptophyta</taxon>
        <taxon>Embryophyta</taxon>
        <taxon>Tracheophyta</taxon>
        <taxon>Spermatophyta</taxon>
        <taxon>Magnoliopsida</taxon>
        <taxon>eudicotyledons</taxon>
        <taxon>Gunneridae</taxon>
        <taxon>Pentapetalae</taxon>
        <taxon>asterids</taxon>
        <taxon>Ericales</taxon>
        <taxon>Theaceae</taxon>
        <taxon>Camellia</taxon>
    </lineage>
</organism>
<dbReference type="EMBL" id="CM045760">
    <property type="protein sequence ID" value="KAI8024859.1"/>
    <property type="molecule type" value="Genomic_DNA"/>
</dbReference>
<evidence type="ECO:0000313" key="1">
    <source>
        <dbReference type="EMBL" id="KAI8024859.1"/>
    </source>
</evidence>
<name>A0ACC0IHS6_9ERIC</name>
<reference evidence="1 2" key="1">
    <citation type="journal article" date="2022" name="Plant J.">
        <title>Chromosome-level genome of Camellia lanceoleosa provides a valuable resource for understanding genome evolution and self-incompatibility.</title>
        <authorList>
            <person name="Gong W."/>
            <person name="Xiao S."/>
            <person name="Wang L."/>
            <person name="Liao Z."/>
            <person name="Chang Y."/>
            <person name="Mo W."/>
            <person name="Hu G."/>
            <person name="Li W."/>
            <person name="Zhao G."/>
            <person name="Zhu H."/>
            <person name="Hu X."/>
            <person name="Ji K."/>
            <person name="Xiang X."/>
            <person name="Song Q."/>
            <person name="Yuan D."/>
            <person name="Jin S."/>
            <person name="Zhang L."/>
        </authorList>
    </citation>
    <scope>NUCLEOTIDE SEQUENCE [LARGE SCALE GENOMIC DNA]</scope>
    <source>
        <strain evidence="1">SQ_2022a</strain>
    </source>
</reference>
<proteinExistence type="predicted"/>
<keyword evidence="2" id="KW-1185">Reference proteome</keyword>